<dbReference type="AlphaFoldDB" id="Q7D9Q6"/>
<reference evidence="2 3" key="1">
    <citation type="journal article" date="2002" name="J. Bacteriol.">
        <title>Whole-genome comparison of Mycobacterium tuberculosis clinical and laboratory strains.</title>
        <authorList>
            <person name="Fleischmann R.D."/>
            <person name="Alland D."/>
            <person name="Eisen J.A."/>
            <person name="Carpenter L."/>
            <person name="White O."/>
            <person name="Peterson J."/>
            <person name="DeBoy R."/>
            <person name="Dodson R."/>
            <person name="Gwinn M."/>
            <person name="Haft D."/>
            <person name="Hickey E."/>
            <person name="Kolonay J.F."/>
            <person name="Nelson W.C."/>
            <person name="Umayam L.A."/>
            <person name="Ermolaeva M."/>
            <person name="Salzberg S.L."/>
            <person name="Delcher A."/>
            <person name="Utterback T."/>
            <person name="Weidman J."/>
            <person name="Khouri H."/>
            <person name="Gill J."/>
            <person name="Mikula A."/>
            <person name="Bishai W."/>
            <person name="Jacobs Jr W.R.Jr."/>
            <person name="Venter J.C."/>
            <person name="Fraser C.M."/>
        </authorList>
    </citation>
    <scope>NUCLEOTIDE SEQUENCE [LARGE SCALE GENOMIC DNA]</scope>
    <source>
        <strain evidence="3">CDC 1551 / Oshkosh</strain>
    </source>
</reference>
<evidence type="ECO:0000259" key="1">
    <source>
        <dbReference type="PROSITE" id="PS50801"/>
    </source>
</evidence>
<dbReference type="EMBL" id="AE000516">
    <property type="protein sequence ID" value="AAK44760.1"/>
    <property type="molecule type" value="Genomic_DNA"/>
</dbReference>
<dbReference type="InterPro" id="IPR002645">
    <property type="entry name" value="STAS_dom"/>
</dbReference>
<dbReference type="HOGENOM" id="CLU_115403_2_0_11"/>
<name>Q7D9Q6_MYCTO</name>
<evidence type="ECO:0000313" key="2">
    <source>
        <dbReference type="EMBL" id="AAK44760.1"/>
    </source>
</evidence>
<proteinExistence type="predicted"/>
<dbReference type="SUPFAM" id="SSF52091">
    <property type="entry name" value="SpoIIaa-like"/>
    <property type="match status" value="1"/>
</dbReference>
<dbReference type="Pfam" id="PF01740">
    <property type="entry name" value="STAS"/>
    <property type="match status" value="1"/>
</dbReference>
<keyword evidence="3" id="KW-1185">Reference proteome</keyword>
<organism evidence="2 3">
    <name type="scientific">Mycobacterium tuberculosis (strain CDC 1551 / Oshkosh)</name>
    <dbReference type="NCBI Taxonomy" id="83331"/>
    <lineage>
        <taxon>Bacteria</taxon>
        <taxon>Bacillati</taxon>
        <taxon>Actinomycetota</taxon>
        <taxon>Actinomycetes</taxon>
        <taxon>Mycobacteriales</taxon>
        <taxon>Mycobacteriaceae</taxon>
        <taxon>Mycobacterium</taxon>
        <taxon>Mycobacterium tuberculosis complex</taxon>
    </lineage>
</organism>
<dbReference type="PROSITE" id="PS50801">
    <property type="entry name" value="STAS"/>
    <property type="match status" value="1"/>
</dbReference>
<feature type="domain" description="STAS" evidence="1">
    <location>
        <begin position="29"/>
        <end position="140"/>
    </location>
</feature>
<evidence type="ECO:0000313" key="3">
    <source>
        <dbReference type="Proteomes" id="UP000001020"/>
    </source>
</evidence>
<protein>
    <recommendedName>
        <fullName evidence="1">STAS domain-containing protein</fullName>
    </recommendedName>
</protein>
<accession>Q7D9Q6</accession>
<dbReference type="InterPro" id="IPR036513">
    <property type="entry name" value="STAS_dom_sf"/>
</dbReference>
<gene>
    <name evidence="2" type="ordered locus">MT0537</name>
</gene>
<sequence>MMTTTIPTSKSACSVTTRPGNAAVDYGGAQIRAYLHHLATVVTIRGEIDAANVEQISEHVRRFSLGTNPMVLDLSELSHFSGAGISLLCILDEDCRAAGVQWALVASPAVVEQLGGRCDQGEHESMFPMARSVHKALHDLADAIDRRRQLVLPLISRSA</sequence>
<dbReference type="Gene3D" id="3.30.750.24">
    <property type="entry name" value="STAS domain"/>
    <property type="match status" value="1"/>
</dbReference>
<dbReference type="CDD" id="cd07043">
    <property type="entry name" value="STAS_anti-anti-sigma_factors"/>
    <property type="match status" value="1"/>
</dbReference>
<dbReference type="Proteomes" id="UP000001020">
    <property type="component" value="Chromosome"/>
</dbReference>
<dbReference type="KEGG" id="mtc:MT0537"/>